<protein>
    <submittedName>
        <fullName evidence="1">Uncharacterized protein</fullName>
    </submittedName>
</protein>
<name>A0A3S5BNP5_9PLAT</name>
<dbReference type="Proteomes" id="UP000784294">
    <property type="component" value="Unassembled WGS sequence"/>
</dbReference>
<dbReference type="AlphaFoldDB" id="A0A3S5BNP5"/>
<evidence type="ECO:0000313" key="1">
    <source>
        <dbReference type="EMBL" id="VEL11023.1"/>
    </source>
</evidence>
<proteinExistence type="predicted"/>
<comment type="caution">
    <text evidence="1">The sequence shown here is derived from an EMBL/GenBank/DDBJ whole genome shotgun (WGS) entry which is preliminary data.</text>
</comment>
<dbReference type="EMBL" id="CAAALY010010625">
    <property type="protein sequence ID" value="VEL11023.1"/>
    <property type="molecule type" value="Genomic_DNA"/>
</dbReference>
<organism evidence="1 2">
    <name type="scientific">Protopolystoma xenopodis</name>
    <dbReference type="NCBI Taxonomy" id="117903"/>
    <lineage>
        <taxon>Eukaryota</taxon>
        <taxon>Metazoa</taxon>
        <taxon>Spiralia</taxon>
        <taxon>Lophotrochozoa</taxon>
        <taxon>Platyhelminthes</taxon>
        <taxon>Monogenea</taxon>
        <taxon>Polyopisthocotylea</taxon>
        <taxon>Polystomatidea</taxon>
        <taxon>Polystomatidae</taxon>
        <taxon>Protopolystoma</taxon>
    </lineage>
</organism>
<keyword evidence="2" id="KW-1185">Reference proteome</keyword>
<sequence>MTSPEPGPGFLTAGPATPIHPCSSFVRRLGKSHKIRRKEKSSVSAVAHLRNPPTFANEIKGIHFGNCTRTMPFREDGCLLESVRDFNRRGCTRKCGHVCLGHGEEKREPRYTAHSEE</sequence>
<accession>A0A3S5BNP5</accession>
<gene>
    <name evidence="1" type="ORF">PXEA_LOCUS4463</name>
</gene>
<reference evidence="1" key="1">
    <citation type="submission" date="2018-11" db="EMBL/GenBank/DDBJ databases">
        <authorList>
            <consortium name="Pathogen Informatics"/>
        </authorList>
    </citation>
    <scope>NUCLEOTIDE SEQUENCE</scope>
</reference>
<evidence type="ECO:0000313" key="2">
    <source>
        <dbReference type="Proteomes" id="UP000784294"/>
    </source>
</evidence>